<accession>A0AAW1V1D9</accession>
<proteinExistence type="predicted"/>
<comment type="caution">
    <text evidence="2">The sequence shown here is derived from an EMBL/GenBank/DDBJ whole genome shotgun (WGS) entry which is preliminary data.</text>
</comment>
<keyword evidence="3" id="KW-1185">Reference proteome</keyword>
<evidence type="ECO:0000313" key="3">
    <source>
        <dbReference type="Proteomes" id="UP001431783"/>
    </source>
</evidence>
<name>A0AAW1V1D9_9CUCU</name>
<dbReference type="EMBL" id="JARQZJ010000096">
    <property type="protein sequence ID" value="KAK9885689.1"/>
    <property type="molecule type" value="Genomic_DNA"/>
</dbReference>
<sequence>MMVELYDIILKENKKMDKLERKLLEVECIRENDEQNKINEEASYANVLKRKNKEELLIINCEEQNDFKKLEEGLKCKINPTELEIGVGNIENMNKGKIGILCESKKDADTLKKEVLGL</sequence>
<evidence type="ECO:0000313" key="2">
    <source>
        <dbReference type="EMBL" id="KAK9885689.1"/>
    </source>
</evidence>
<keyword evidence="1" id="KW-0175">Coiled coil</keyword>
<evidence type="ECO:0008006" key="4">
    <source>
        <dbReference type="Google" id="ProtNLM"/>
    </source>
</evidence>
<organism evidence="2 3">
    <name type="scientific">Henosepilachna vigintioctopunctata</name>
    <dbReference type="NCBI Taxonomy" id="420089"/>
    <lineage>
        <taxon>Eukaryota</taxon>
        <taxon>Metazoa</taxon>
        <taxon>Ecdysozoa</taxon>
        <taxon>Arthropoda</taxon>
        <taxon>Hexapoda</taxon>
        <taxon>Insecta</taxon>
        <taxon>Pterygota</taxon>
        <taxon>Neoptera</taxon>
        <taxon>Endopterygota</taxon>
        <taxon>Coleoptera</taxon>
        <taxon>Polyphaga</taxon>
        <taxon>Cucujiformia</taxon>
        <taxon>Coccinelloidea</taxon>
        <taxon>Coccinellidae</taxon>
        <taxon>Epilachninae</taxon>
        <taxon>Epilachnini</taxon>
        <taxon>Henosepilachna</taxon>
    </lineage>
</organism>
<reference evidence="2 3" key="1">
    <citation type="submission" date="2023-03" db="EMBL/GenBank/DDBJ databases">
        <title>Genome insight into feeding habits of ladybird beetles.</title>
        <authorList>
            <person name="Li H.-S."/>
            <person name="Huang Y.-H."/>
            <person name="Pang H."/>
        </authorList>
    </citation>
    <scope>NUCLEOTIDE SEQUENCE [LARGE SCALE GENOMIC DNA]</scope>
    <source>
        <strain evidence="2">SYSU_2023b</strain>
        <tissue evidence="2">Whole body</tissue>
    </source>
</reference>
<dbReference type="AlphaFoldDB" id="A0AAW1V1D9"/>
<dbReference type="Proteomes" id="UP001431783">
    <property type="component" value="Unassembled WGS sequence"/>
</dbReference>
<evidence type="ECO:0000256" key="1">
    <source>
        <dbReference type="SAM" id="Coils"/>
    </source>
</evidence>
<protein>
    <recommendedName>
        <fullName evidence="4">Ribosomal protein L7Ae/L30e/S12e/Gadd45 domain-containing protein</fullName>
    </recommendedName>
</protein>
<feature type="coiled-coil region" evidence="1">
    <location>
        <begin position="2"/>
        <end position="36"/>
    </location>
</feature>
<gene>
    <name evidence="2" type="ORF">WA026_012454</name>
</gene>